<dbReference type="EMBL" id="QGKW02002228">
    <property type="protein sequence ID" value="KAF2537592.1"/>
    <property type="molecule type" value="Genomic_DNA"/>
</dbReference>
<reference evidence="1" key="1">
    <citation type="submission" date="2019-12" db="EMBL/GenBank/DDBJ databases">
        <title>Genome sequencing and annotation of Brassica cretica.</title>
        <authorList>
            <person name="Studholme D.J."/>
            <person name="Sarris P.F."/>
        </authorList>
    </citation>
    <scope>NUCLEOTIDE SEQUENCE</scope>
    <source>
        <strain evidence="1">PFS-001/15</strain>
        <strain evidence="2">PFS-102/07</strain>
        <tissue evidence="1">Leaf</tissue>
    </source>
</reference>
<sequence length="186" mass="20481">MNGTRLPDKRAQAVRSLGSLLNYVRLDPRKGLLELVNSLTALAAEAFMVSCNDRNALTRIPNKIYQNPGPQGKLGFPDFPPSTKIDSVNFDSHSLALAGGGVRITKDKIAVRNNAGKTTTAATVPMANTYENPVVLEKIENLAATFRHKKCYETSSRFLCLNIKENDKFYQTLKVKLVLSKTEGKP</sequence>
<accession>A0A8S9G397</accession>
<name>A0A8S9G397_BRACR</name>
<gene>
    <name evidence="1" type="ORF">F2Q68_00020761</name>
    <name evidence="2" type="ORF">F2Q70_00003134</name>
</gene>
<dbReference type="EMBL" id="QGKY02001015">
    <property type="protein sequence ID" value="KAF2571656.1"/>
    <property type="molecule type" value="Genomic_DNA"/>
</dbReference>
<dbReference type="Proteomes" id="UP000712281">
    <property type="component" value="Unassembled WGS sequence"/>
</dbReference>
<evidence type="ECO:0000313" key="3">
    <source>
        <dbReference type="Proteomes" id="UP000712281"/>
    </source>
</evidence>
<organism evidence="1 3">
    <name type="scientific">Brassica cretica</name>
    <name type="common">Mustard</name>
    <dbReference type="NCBI Taxonomy" id="69181"/>
    <lineage>
        <taxon>Eukaryota</taxon>
        <taxon>Viridiplantae</taxon>
        <taxon>Streptophyta</taxon>
        <taxon>Embryophyta</taxon>
        <taxon>Tracheophyta</taxon>
        <taxon>Spermatophyta</taxon>
        <taxon>Magnoliopsida</taxon>
        <taxon>eudicotyledons</taxon>
        <taxon>Gunneridae</taxon>
        <taxon>Pentapetalae</taxon>
        <taxon>rosids</taxon>
        <taxon>malvids</taxon>
        <taxon>Brassicales</taxon>
        <taxon>Brassicaceae</taxon>
        <taxon>Brassiceae</taxon>
        <taxon>Brassica</taxon>
    </lineage>
</organism>
<protein>
    <submittedName>
        <fullName evidence="1">Uncharacterized protein</fullName>
    </submittedName>
</protein>
<dbReference type="AlphaFoldDB" id="A0A8S9G397"/>
<evidence type="ECO:0000313" key="2">
    <source>
        <dbReference type="EMBL" id="KAF2571656.1"/>
    </source>
</evidence>
<proteinExistence type="predicted"/>
<evidence type="ECO:0000313" key="1">
    <source>
        <dbReference type="EMBL" id="KAF2537592.1"/>
    </source>
</evidence>
<comment type="caution">
    <text evidence="1">The sequence shown here is derived from an EMBL/GenBank/DDBJ whole genome shotgun (WGS) entry which is preliminary data.</text>
</comment>